<keyword evidence="1" id="KW-0472">Membrane</keyword>
<feature type="transmembrane region" description="Helical" evidence="1">
    <location>
        <begin position="55"/>
        <end position="74"/>
    </location>
</feature>
<dbReference type="AlphaFoldDB" id="A0AAU9E6D5"/>
<feature type="transmembrane region" description="Helical" evidence="1">
    <location>
        <begin position="33"/>
        <end position="49"/>
    </location>
</feature>
<name>A0AAU9E6D5_9FIRM</name>
<organism evidence="2 3">
    <name type="scientific">Helicovermis profundi</name>
    <dbReference type="NCBI Taxonomy" id="3065157"/>
    <lineage>
        <taxon>Bacteria</taxon>
        <taxon>Bacillati</taxon>
        <taxon>Bacillota</taxon>
        <taxon>Clostridia</taxon>
        <taxon>Helicovermis</taxon>
    </lineage>
</organism>
<keyword evidence="1" id="KW-0812">Transmembrane</keyword>
<dbReference type="EMBL" id="AP028654">
    <property type="protein sequence ID" value="BEP30038.1"/>
    <property type="molecule type" value="Genomic_DNA"/>
</dbReference>
<evidence type="ECO:0000313" key="3">
    <source>
        <dbReference type="Proteomes" id="UP001321786"/>
    </source>
</evidence>
<protein>
    <submittedName>
        <fullName evidence="2">Uncharacterized protein</fullName>
    </submittedName>
</protein>
<reference evidence="2 3" key="1">
    <citation type="submission" date="2023-08" db="EMBL/GenBank/DDBJ databases">
        <title>Helicovermis profunda gen. nov., sp. nov., a novel mesophilic, fermentative bacterium within the Bacillota from a deep-sea hydrothermal vent chimney.</title>
        <authorList>
            <person name="Miyazaki U."/>
            <person name="Mizutani D."/>
            <person name="Hashimoto Y."/>
            <person name="Tame A."/>
            <person name="Sawayama S."/>
            <person name="Miyazaki J."/>
            <person name="Takai K."/>
            <person name="Nakagawa S."/>
        </authorList>
    </citation>
    <scope>NUCLEOTIDE SEQUENCE [LARGE SCALE GENOMIC DNA]</scope>
    <source>
        <strain evidence="2 3">S502</strain>
    </source>
</reference>
<evidence type="ECO:0000256" key="1">
    <source>
        <dbReference type="SAM" id="Phobius"/>
    </source>
</evidence>
<dbReference type="RefSeq" id="WP_338535641.1">
    <property type="nucleotide sequence ID" value="NZ_AP028654.1"/>
</dbReference>
<dbReference type="Proteomes" id="UP001321786">
    <property type="component" value="Chromosome"/>
</dbReference>
<keyword evidence="1" id="KW-1133">Transmembrane helix</keyword>
<keyword evidence="3" id="KW-1185">Reference proteome</keyword>
<gene>
    <name evidence="2" type="ORF">HLPR_23690</name>
</gene>
<sequence>MNHVYGLLIIGLIGFMLKKLVFDKKFESEKSEFVTISFLTLIFIPYIIIFASNFIFWISIGICIFFWINSLRLYKYNNM</sequence>
<evidence type="ECO:0000313" key="2">
    <source>
        <dbReference type="EMBL" id="BEP30038.1"/>
    </source>
</evidence>
<feature type="transmembrane region" description="Helical" evidence="1">
    <location>
        <begin position="6"/>
        <end position="21"/>
    </location>
</feature>
<proteinExistence type="predicted"/>
<dbReference type="KEGG" id="hprf:HLPR_23690"/>
<accession>A0AAU9E6D5</accession>